<sequence length="207" mass="22929">MTKVSLVRHGLVHNPTEVYYGRLPGFVLAEEGREQAMAAGRYLAALPIVAVYHSPQPRAAETAGIIAAQFSSPPPVMENVLLNEIYSSYDGQTVAEMARRDWDFYSHTGPPYEQPSDILDRLLRFFDYARRHYAGQHVVGVSHADPIAFAVMWAKGRALIPEKRKDLLDCGVTDSYPAPASVSTFTLGDGDELTVRDYAYCHPAAEQ</sequence>
<dbReference type="EMBL" id="LN890655">
    <property type="protein sequence ID" value="CUS04912.2"/>
    <property type="molecule type" value="Genomic_DNA"/>
</dbReference>
<dbReference type="GO" id="GO:0016791">
    <property type="term" value="F:phosphatase activity"/>
    <property type="evidence" value="ECO:0007669"/>
    <property type="project" value="TreeGrafter"/>
</dbReference>
<evidence type="ECO:0000313" key="1">
    <source>
        <dbReference type="EMBL" id="CUS04912.2"/>
    </source>
</evidence>
<keyword evidence="2" id="KW-1185">Reference proteome</keyword>
<dbReference type="AlphaFoldDB" id="A0A160T542"/>
<dbReference type="InterPro" id="IPR029033">
    <property type="entry name" value="His_PPase_superfam"/>
</dbReference>
<gene>
    <name evidence="1" type="ORF">CFX0092_A3034</name>
</gene>
<accession>A0A160T542</accession>
<dbReference type="PANTHER" id="PTHR48100">
    <property type="entry name" value="BROAD-SPECIFICITY PHOSPHATASE YOR283W-RELATED"/>
    <property type="match status" value="1"/>
</dbReference>
<dbReference type="RefSeq" id="WP_095044187.1">
    <property type="nucleotide sequence ID" value="NZ_LN890655.1"/>
</dbReference>
<dbReference type="OrthoDB" id="9781415at2"/>
<dbReference type="CDD" id="cd07040">
    <property type="entry name" value="HP"/>
    <property type="match status" value="1"/>
</dbReference>
<dbReference type="SUPFAM" id="SSF53254">
    <property type="entry name" value="Phosphoglycerate mutase-like"/>
    <property type="match status" value="1"/>
</dbReference>
<dbReference type="PANTHER" id="PTHR48100:SF51">
    <property type="entry name" value="PHOSPHOGLYCERATE MUTASE"/>
    <property type="match status" value="1"/>
</dbReference>
<dbReference type="KEGG" id="pbf:CFX0092_A3034"/>
<organism evidence="1 2">
    <name type="scientific">Candidatus Promineifilum breve</name>
    <dbReference type="NCBI Taxonomy" id="1806508"/>
    <lineage>
        <taxon>Bacteria</taxon>
        <taxon>Bacillati</taxon>
        <taxon>Chloroflexota</taxon>
        <taxon>Ardenticatenia</taxon>
        <taxon>Candidatus Promineifilales</taxon>
        <taxon>Candidatus Promineifilaceae</taxon>
        <taxon>Candidatus Promineifilum</taxon>
    </lineage>
</organism>
<dbReference type="Gene3D" id="3.40.50.1240">
    <property type="entry name" value="Phosphoglycerate mutase-like"/>
    <property type="match status" value="1"/>
</dbReference>
<dbReference type="GO" id="GO:0005737">
    <property type="term" value="C:cytoplasm"/>
    <property type="evidence" value="ECO:0007669"/>
    <property type="project" value="TreeGrafter"/>
</dbReference>
<evidence type="ECO:0008006" key="3">
    <source>
        <dbReference type="Google" id="ProtNLM"/>
    </source>
</evidence>
<evidence type="ECO:0000313" key="2">
    <source>
        <dbReference type="Proteomes" id="UP000215027"/>
    </source>
</evidence>
<reference evidence="1" key="1">
    <citation type="submission" date="2016-01" db="EMBL/GenBank/DDBJ databases">
        <authorList>
            <person name="Mcilroy J.S."/>
            <person name="Karst M S."/>
            <person name="Albertsen M."/>
        </authorList>
    </citation>
    <scope>NUCLEOTIDE SEQUENCE</scope>
    <source>
        <strain evidence="1">Cfx-K</strain>
    </source>
</reference>
<dbReference type="Proteomes" id="UP000215027">
    <property type="component" value="Chromosome I"/>
</dbReference>
<dbReference type="InterPro" id="IPR050275">
    <property type="entry name" value="PGM_Phosphatase"/>
</dbReference>
<dbReference type="InterPro" id="IPR013078">
    <property type="entry name" value="His_Pase_superF_clade-1"/>
</dbReference>
<protein>
    <recommendedName>
        <fullName evidence="3">Phosphoglycerate mutase</fullName>
    </recommendedName>
</protein>
<proteinExistence type="predicted"/>
<dbReference type="SMART" id="SM00855">
    <property type="entry name" value="PGAM"/>
    <property type="match status" value="1"/>
</dbReference>
<name>A0A160T542_9CHLR</name>
<dbReference type="Pfam" id="PF00300">
    <property type="entry name" value="His_Phos_1"/>
    <property type="match status" value="1"/>
</dbReference>